<feature type="domain" description="Outer-membrane lipoprotein Wza C-terminal" evidence="16">
    <location>
        <begin position="330"/>
        <end position="350"/>
    </location>
</feature>
<comment type="subcellular location">
    <subcellularLocation>
        <location evidence="1">Cell outer membrane</location>
        <topology evidence="1">Multi-pass membrane protein</topology>
    </subcellularLocation>
</comment>
<evidence type="ECO:0000259" key="15">
    <source>
        <dbReference type="Pfam" id="PF02563"/>
    </source>
</evidence>
<keyword evidence="9" id="KW-0406">Ion transport</keyword>
<dbReference type="GO" id="GO:0015288">
    <property type="term" value="F:porin activity"/>
    <property type="evidence" value="ECO:0007669"/>
    <property type="project" value="UniProtKB-KW"/>
</dbReference>
<dbReference type="InterPro" id="IPR054765">
    <property type="entry name" value="SLBB_dom"/>
</dbReference>
<evidence type="ECO:0000256" key="12">
    <source>
        <dbReference type="ARBA" id="ARBA00023139"/>
    </source>
</evidence>
<accession>A0A285TGY0</accession>
<evidence type="ECO:0000256" key="4">
    <source>
        <dbReference type="ARBA" id="ARBA00022452"/>
    </source>
</evidence>
<dbReference type="Pfam" id="PF02563">
    <property type="entry name" value="Poly_export"/>
    <property type="match status" value="1"/>
</dbReference>
<evidence type="ECO:0000256" key="14">
    <source>
        <dbReference type="ARBA" id="ARBA00023288"/>
    </source>
</evidence>
<dbReference type="Pfam" id="PF22461">
    <property type="entry name" value="SLBB_2"/>
    <property type="match status" value="2"/>
</dbReference>
<reference evidence="19" key="1">
    <citation type="submission" date="2017-08" db="EMBL/GenBank/DDBJ databases">
        <authorList>
            <person name="Varghese N."/>
            <person name="Submissions S."/>
        </authorList>
    </citation>
    <scope>NUCLEOTIDE SEQUENCE [LARGE SCALE GENOMIC DNA]</scope>
    <source>
        <strain evidence="19">JA276</strain>
    </source>
</reference>
<dbReference type="Gene3D" id="1.20.5.70">
    <property type="match status" value="1"/>
</dbReference>
<dbReference type="Proteomes" id="UP000219111">
    <property type="component" value="Unassembled WGS sequence"/>
</dbReference>
<keyword evidence="7" id="KW-0732">Signal</keyword>
<evidence type="ECO:0000256" key="7">
    <source>
        <dbReference type="ARBA" id="ARBA00022729"/>
    </source>
</evidence>
<dbReference type="InterPro" id="IPR049712">
    <property type="entry name" value="Poly_export"/>
</dbReference>
<keyword evidence="8" id="KW-0625">Polysaccharide transport</keyword>
<dbReference type="InterPro" id="IPR003715">
    <property type="entry name" value="Poly_export_N"/>
</dbReference>
<keyword evidence="11" id="KW-0472">Membrane</keyword>
<keyword evidence="5" id="KW-0762">Sugar transport</keyword>
<evidence type="ECO:0000256" key="1">
    <source>
        <dbReference type="ARBA" id="ARBA00004571"/>
    </source>
</evidence>
<keyword evidence="4" id="KW-1134">Transmembrane beta strand</keyword>
<evidence type="ECO:0000256" key="13">
    <source>
        <dbReference type="ARBA" id="ARBA00023237"/>
    </source>
</evidence>
<sequence length="358" mass="38830">MRIVLILVSSGLLLGACDVTNTDFPVRTEAMRSEVEEMSTNVVIVKLTADNIDAFNTPRNLGGSRASLASSGWNYRVGVGDVLDISVFDHPELSQQANQGRSVEQAGQRVQADGTFFFPYVGQVPARGKTPEEIRDDLMMRLEAYVPEPQVEVRVASYKSQSVSVTGEVGNPSRQPLTDVPLTLLDAIDAAGGLTENADPRAVTIRRGGRGHVVDMLAFLEQGVGANNPVLRPGDVVSVARQEVQEAYLLGQIVKPSTIDLTRANITLTQAVTRVGGLREQSADARGIFVFRDEPMGITVYQLDASNPTAYLIGTKFVVLPQDVIYVTSAPIYRWNRLISNLLPTMTVVQRTGDLGAF</sequence>
<dbReference type="EMBL" id="OBMT01000022">
    <property type="protein sequence ID" value="SOC21217.1"/>
    <property type="molecule type" value="Genomic_DNA"/>
</dbReference>
<keyword evidence="3" id="KW-0813">Transport</keyword>
<evidence type="ECO:0000256" key="10">
    <source>
        <dbReference type="ARBA" id="ARBA00023114"/>
    </source>
</evidence>
<evidence type="ECO:0000256" key="5">
    <source>
        <dbReference type="ARBA" id="ARBA00022597"/>
    </source>
</evidence>
<evidence type="ECO:0000259" key="17">
    <source>
        <dbReference type="Pfam" id="PF22461"/>
    </source>
</evidence>
<keyword evidence="6" id="KW-0812">Transmembrane</keyword>
<protein>
    <submittedName>
        <fullName evidence="18">Polysaccharide export outer membrane protein</fullName>
    </submittedName>
</protein>
<evidence type="ECO:0000259" key="16">
    <source>
        <dbReference type="Pfam" id="PF18412"/>
    </source>
</evidence>
<dbReference type="PROSITE" id="PS51257">
    <property type="entry name" value="PROKAR_LIPOPROTEIN"/>
    <property type="match status" value="1"/>
</dbReference>
<keyword evidence="19" id="KW-1185">Reference proteome</keyword>
<evidence type="ECO:0000313" key="18">
    <source>
        <dbReference type="EMBL" id="SOC21217.1"/>
    </source>
</evidence>
<dbReference type="Gene3D" id="3.10.560.10">
    <property type="entry name" value="Outer membrane lipoprotein wza domain like"/>
    <property type="match status" value="2"/>
</dbReference>
<proteinExistence type="inferred from homology"/>
<dbReference type="PANTHER" id="PTHR33619">
    <property type="entry name" value="POLYSACCHARIDE EXPORT PROTEIN GFCE-RELATED"/>
    <property type="match status" value="1"/>
</dbReference>
<evidence type="ECO:0000256" key="2">
    <source>
        <dbReference type="ARBA" id="ARBA00009450"/>
    </source>
</evidence>
<comment type="similarity">
    <text evidence="2">Belongs to the BexD/CtrA/VexA family.</text>
</comment>
<evidence type="ECO:0000256" key="9">
    <source>
        <dbReference type="ARBA" id="ARBA00023065"/>
    </source>
</evidence>
<dbReference type="GO" id="GO:0009279">
    <property type="term" value="C:cell outer membrane"/>
    <property type="evidence" value="ECO:0007669"/>
    <property type="project" value="UniProtKB-SubCell"/>
</dbReference>
<feature type="domain" description="SLBB" evidence="17">
    <location>
        <begin position="245"/>
        <end position="327"/>
    </location>
</feature>
<evidence type="ECO:0000256" key="3">
    <source>
        <dbReference type="ARBA" id="ARBA00022448"/>
    </source>
</evidence>
<evidence type="ECO:0000256" key="8">
    <source>
        <dbReference type="ARBA" id="ARBA00023047"/>
    </source>
</evidence>
<keyword evidence="14" id="KW-0449">Lipoprotein</keyword>
<gene>
    <name evidence="18" type="ORF">SAMN05877831_1222</name>
</gene>
<feature type="domain" description="Polysaccharide export protein N-terminal" evidence="15">
    <location>
        <begin position="71"/>
        <end position="155"/>
    </location>
</feature>
<evidence type="ECO:0000256" key="6">
    <source>
        <dbReference type="ARBA" id="ARBA00022692"/>
    </source>
</evidence>
<evidence type="ECO:0000256" key="11">
    <source>
        <dbReference type="ARBA" id="ARBA00023136"/>
    </source>
</evidence>
<dbReference type="AlphaFoldDB" id="A0A285TGY0"/>
<keyword evidence="13" id="KW-0998">Cell outer membrane</keyword>
<evidence type="ECO:0000313" key="19">
    <source>
        <dbReference type="Proteomes" id="UP000219111"/>
    </source>
</evidence>
<dbReference type="OrthoDB" id="9808421at2"/>
<dbReference type="InterPro" id="IPR040716">
    <property type="entry name" value="Wza_C"/>
</dbReference>
<keyword evidence="12" id="KW-0564">Palmitate</keyword>
<dbReference type="GO" id="GO:0006811">
    <property type="term" value="P:monoatomic ion transport"/>
    <property type="evidence" value="ECO:0007669"/>
    <property type="project" value="UniProtKB-KW"/>
</dbReference>
<dbReference type="Pfam" id="PF18412">
    <property type="entry name" value="Wza_C"/>
    <property type="match status" value="1"/>
</dbReference>
<feature type="domain" description="SLBB" evidence="17">
    <location>
        <begin position="161"/>
        <end position="239"/>
    </location>
</feature>
<organism evidence="18 19">
    <name type="scientific">Rhodobacter maris</name>
    <dbReference type="NCBI Taxonomy" id="446682"/>
    <lineage>
        <taxon>Bacteria</taxon>
        <taxon>Pseudomonadati</taxon>
        <taxon>Pseudomonadota</taxon>
        <taxon>Alphaproteobacteria</taxon>
        <taxon>Rhodobacterales</taxon>
        <taxon>Rhodobacter group</taxon>
        <taxon>Rhodobacter</taxon>
    </lineage>
</organism>
<name>A0A285TGY0_9RHOB</name>
<dbReference type="Gene3D" id="3.30.1950.10">
    <property type="entry name" value="wza like domain"/>
    <property type="match status" value="1"/>
</dbReference>
<dbReference type="GO" id="GO:0015159">
    <property type="term" value="F:polysaccharide transmembrane transporter activity"/>
    <property type="evidence" value="ECO:0007669"/>
    <property type="project" value="InterPro"/>
</dbReference>
<keyword evidence="10" id="KW-0626">Porin</keyword>
<dbReference type="PANTHER" id="PTHR33619:SF3">
    <property type="entry name" value="POLYSACCHARIDE EXPORT PROTEIN GFCE-RELATED"/>
    <property type="match status" value="1"/>
</dbReference>
<dbReference type="RefSeq" id="WP_097071431.1">
    <property type="nucleotide sequence ID" value="NZ_OBMT01000022.1"/>
</dbReference>
<dbReference type="GO" id="GO:0046930">
    <property type="term" value="C:pore complex"/>
    <property type="evidence" value="ECO:0007669"/>
    <property type="project" value="UniProtKB-KW"/>
</dbReference>